<reference evidence="3 4" key="1">
    <citation type="submission" date="2019-03" db="EMBL/GenBank/DDBJ databases">
        <authorList>
            <person name="He R.-H."/>
        </authorList>
    </citation>
    <scope>NUCLEOTIDE SEQUENCE [LARGE SCALE GENOMIC DNA]</scope>
    <source>
        <strain evidence="4">SH 714</strain>
    </source>
</reference>
<keyword evidence="2" id="KW-1133">Transmembrane helix</keyword>
<evidence type="ECO:0000313" key="3">
    <source>
        <dbReference type="EMBL" id="TFB13571.1"/>
    </source>
</evidence>
<keyword evidence="2" id="KW-0812">Transmembrane</keyword>
<keyword evidence="4" id="KW-1185">Reference proteome</keyword>
<proteinExistence type="predicted"/>
<name>A0A4Y8IFI5_9BACI</name>
<dbReference type="EMBL" id="SOPW01000024">
    <property type="protein sequence ID" value="TFB13571.1"/>
    <property type="molecule type" value="Genomic_DNA"/>
</dbReference>
<evidence type="ECO:0008006" key="5">
    <source>
        <dbReference type="Google" id="ProtNLM"/>
    </source>
</evidence>
<dbReference type="OrthoDB" id="9782541at2"/>
<evidence type="ECO:0000256" key="2">
    <source>
        <dbReference type="SAM" id="Phobius"/>
    </source>
</evidence>
<evidence type="ECO:0000256" key="1">
    <source>
        <dbReference type="SAM" id="Coils"/>
    </source>
</evidence>
<dbReference type="RefSeq" id="WP_134341439.1">
    <property type="nucleotide sequence ID" value="NZ_SOPW01000024.1"/>
</dbReference>
<comment type="caution">
    <text evidence="3">The sequence shown here is derived from an EMBL/GenBank/DDBJ whole genome shotgun (WGS) entry which is preliminary data.</text>
</comment>
<feature type="coiled-coil region" evidence="1">
    <location>
        <begin position="488"/>
        <end position="515"/>
    </location>
</feature>
<dbReference type="NCBIfam" id="NF033915">
    <property type="entry name" value="antiphage_ZorA_2"/>
    <property type="match status" value="1"/>
</dbReference>
<keyword evidence="1" id="KW-0175">Coiled coil</keyword>
<dbReference type="Proteomes" id="UP000297975">
    <property type="component" value="Unassembled WGS sequence"/>
</dbReference>
<accession>A0A4Y8IFI5</accession>
<dbReference type="Gene3D" id="1.20.5.1230">
    <property type="entry name" value="Apolipoprotein A-I"/>
    <property type="match status" value="1"/>
</dbReference>
<sequence length="618" mass="71525">MVDILLNNKEFFTTEEYANLLIKVIVSVLVIVFIAYIYVSWRTNSFIKTLKNSRAENVHQTINNMNDRINNKKYMWKSVYDKKWNQYYFYYNQSDDFIPDPYEYFKREDLVYKVGQRKFVETIPAMLVSLGILGTFIGIFLGIQDLQGGSSEQIQIGINTLLEGMDVAFMSSIVGILGSLAFQIIDRLLFYPLLLLKKIDKLRDSLDEVIPVESEGSLLQNLVETQKEQMNDLKEFFTDEFINRLTSGITESFNQSIQPHLEQTQQTMQELVEKTTEKQHESMDQMVDNFIDSLNETTNNHMDNILEAFGKSIEWQEHVHSRMEILVENVMKAAENQSEMVEETKGLTNTLNQFTDSYANYQENLFDLSNKLESTSSSFDSILERMDTVLHSLGERYTEVEDQLKARIDEMNQSIELFKDQSNMLTQVQSDIQSTASSLHGMTNQLAEQGESLRKQHEVTNQWSDKTQSLLEDVVEQAQVQEQSTSHLNEILNKVMEERERIENIRGSYEEILENNVQDLKRQWEANSLAMNHSNENIERLNNSLDSSIESFAEQMHQGIQFTFEQFDRELQQAVQYLATGVDGLRDIVESMDKDLSGINTYISSLKETVETTSNSQS</sequence>
<keyword evidence="2" id="KW-0472">Membrane</keyword>
<gene>
    <name evidence="3" type="ORF">E3U55_15740</name>
</gene>
<organism evidence="3 4">
    <name type="scientific">Filobacillus milosensis</name>
    <dbReference type="NCBI Taxonomy" id="94137"/>
    <lineage>
        <taxon>Bacteria</taxon>
        <taxon>Bacillati</taxon>
        <taxon>Bacillota</taxon>
        <taxon>Bacilli</taxon>
        <taxon>Bacillales</taxon>
        <taxon>Bacillaceae</taxon>
        <taxon>Filobacillus</taxon>
    </lineage>
</organism>
<feature type="transmembrane region" description="Helical" evidence="2">
    <location>
        <begin position="123"/>
        <end position="143"/>
    </location>
</feature>
<feature type="transmembrane region" description="Helical" evidence="2">
    <location>
        <begin position="20"/>
        <end position="41"/>
    </location>
</feature>
<dbReference type="AlphaFoldDB" id="A0A4Y8IFI5"/>
<evidence type="ECO:0000313" key="4">
    <source>
        <dbReference type="Proteomes" id="UP000297975"/>
    </source>
</evidence>
<protein>
    <recommendedName>
        <fullName evidence="5">MotA/TolQ/ExbB proton channel domain-containing protein</fullName>
    </recommendedName>
</protein>